<dbReference type="AlphaFoldDB" id="A0A7J7CHM0"/>
<dbReference type="GO" id="GO:0008289">
    <property type="term" value="F:lipid binding"/>
    <property type="evidence" value="ECO:0007669"/>
    <property type="project" value="UniProtKB-KW"/>
</dbReference>
<evidence type="ECO:0000256" key="3">
    <source>
        <dbReference type="RuleBase" id="RU000628"/>
    </source>
</evidence>
<keyword evidence="3" id="KW-0446">Lipid-binding</keyword>
<comment type="caution">
    <text evidence="6">The sequence shown here is derived from an EMBL/GenBank/DDBJ whole genome shotgun (WGS) entry which is preliminary data.</text>
</comment>
<keyword evidence="3" id="KW-0813">Transport</keyword>
<dbReference type="InterPro" id="IPR000528">
    <property type="entry name" value="Plant_nsLTP"/>
</dbReference>
<feature type="signal peptide" evidence="4">
    <location>
        <begin position="1"/>
        <end position="21"/>
    </location>
</feature>
<dbReference type="InParanoid" id="A0A7J7CHM0"/>
<gene>
    <name evidence="6" type="ORF">HS088_TW17G01063</name>
</gene>
<dbReference type="Gene3D" id="1.10.110.10">
    <property type="entry name" value="Plant lipid-transfer and hydrophobic proteins"/>
    <property type="match status" value="1"/>
</dbReference>
<keyword evidence="7" id="KW-1185">Reference proteome</keyword>
<dbReference type="PRINTS" id="PR00382">
    <property type="entry name" value="LIPIDTRNSFER"/>
</dbReference>
<evidence type="ECO:0000256" key="2">
    <source>
        <dbReference type="ARBA" id="ARBA00023157"/>
    </source>
</evidence>
<evidence type="ECO:0000256" key="1">
    <source>
        <dbReference type="ARBA" id="ARBA00009748"/>
    </source>
</evidence>
<name>A0A7J7CHM0_TRIWF</name>
<keyword evidence="4" id="KW-0732">Signal</keyword>
<dbReference type="InterPro" id="IPR036312">
    <property type="entry name" value="Bifun_inhib/LTP/seed_sf"/>
</dbReference>
<dbReference type="Proteomes" id="UP000593562">
    <property type="component" value="Unassembled WGS sequence"/>
</dbReference>
<evidence type="ECO:0000313" key="6">
    <source>
        <dbReference type="EMBL" id="KAF5733519.1"/>
    </source>
</evidence>
<dbReference type="CDD" id="cd01960">
    <property type="entry name" value="nsLTP1"/>
    <property type="match status" value="1"/>
</dbReference>
<sequence>MSQSVWFLALFLFLFSRSALSETVNETSCSTIIQDVFPCLDFVDGSSKYPSTACCYGVKGISDSVNDKGDRKAICECLKNTLSSLGTAYDPNLVSQLPAMCGVPITIPPIKGDTDCTE</sequence>
<evidence type="ECO:0000259" key="5">
    <source>
        <dbReference type="SMART" id="SM00499"/>
    </source>
</evidence>
<evidence type="ECO:0000313" key="7">
    <source>
        <dbReference type="Proteomes" id="UP000593562"/>
    </source>
</evidence>
<accession>A0A7J7CHM0</accession>
<dbReference type="Pfam" id="PF00234">
    <property type="entry name" value="Tryp_alpha_amyl"/>
    <property type="match status" value="1"/>
</dbReference>
<comment type="function">
    <text evidence="3">Plant non-specific lipid-transfer proteins transfer phospholipids as well as galactolipids across membranes. May play a role in wax or cutin deposition in the cell walls of expanding epidermal cells and certain secretory tissues.</text>
</comment>
<comment type="similarity">
    <text evidence="1 3">Belongs to the plant LTP family.</text>
</comment>
<evidence type="ECO:0000256" key="4">
    <source>
        <dbReference type="SAM" id="SignalP"/>
    </source>
</evidence>
<feature type="domain" description="Bifunctional inhibitor/plant lipid transfer protein/seed storage helical" evidence="5">
    <location>
        <begin position="29"/>
        <end position="116"/>
    </location>
</feature>
<dbReference type="SMART" id="SM00499">
    <property type="entry name" value="AAI"/>
    <property type="match status" value="1"/>
</dbReference>
<dbReference type="GO" id="GO:0006869">
    <property type="term" value="P:lipid transport"/>
    <property type="evidence" value="ECO:0007669"/>
    <property type="project" value="InterPro"/>
</dbReference>
<dbReference type="InterPro" id="IPR016140">
    <property type="entry name" value="Bifunc_inhib/LTP/seed_store"/>
</dbReference>
<protein>
    <recommendedName>
        <fullName evidence="3">Non-specific lipid-transfer protein</fullName>
    </recommendedName>
</protein>
<dbReference type="PANTHER" id="PTHR33076">
    <property type="entry name" value="NON-SPECIFIC LIPID-TRANSFER PROTEIN 2-RELATED"/>
    <property type="match status" value="1"/>
</dbReference>
<organism evidence="6 7">
    <name type="scientific">Tripterygium wilfordii</name>
    <name type="common">Thunder God vine</name>
    <dbReference type="NCBI Taxonomy" id="458696"/>
    <lineage>
        <taxon>Eukaryota</taxon>
        <taxon>Viridiplantae</taxon>
        <taxon>Streptophyta</taxon>
        <taxon>Embryophyta</taxon>
        <taxon>Tracheophyta</taxon>
        <taxon>Spermatophyta</taxon>
        <taxon>Magnoliopsida</taxon>
        <taxon>eudicotyledons</taxon>
        <taxon>Gunneridae</taxon>
        <taxon>Pentapetalae</taxon>
        <taxon>rosids</taxon>
        <taxon>fabids</taxon>
        <taxon>Celastrales</taxon>
        <taxon>Celastraceae</taxon>
        <taxon>Tripterygium</taxon>
    </lineage>
</organism>
<feature type="chain" id="PRO_5029677450" description="Non-specific lipid-transfer protein" evidence="4">
    <location>
        <begin position="22"/>
        <end position="118"/>
    </location>
</feature>
<dbReference type="SUPFAM" id="SSF47699">
    <property type="entry name" value="Bifunctional inhibitor/lipid-transfer protein/seed storage 2S albumin"/>
    <property type="match status" value="1"/>
</dbReference>
<proteinExistence type="inferred from homology"/>
<keyword evidence="2" id="KW-1015">Disulfide bond</keyword>
<dbReference type="EMBL" id="JAAARO010000017">
    <property type="protein sequence ID" value="KAF5733519.1"/>
    <property type="molecule type" value="Genomic_DNA"/>
</dbReference>
<reference evidence="6 7" key="1">
    <citation type="journal article" date="2020" name="Nat. Commun.">
        <title>Genome of Tripterygium wilfordii and identification of cytochrome P450 involved in triptolide biosynthesis.</title>
        <authorList>
            <person name="Tu L."/>
            <person name="Su P."/>
            <person name="Zhang Z."/>
            <person name="Gao L."/>
            <person name="Wang J."/>
            <person name="Hu T."/>
            <person name="Zhou J."/>
            <person name="Zhang Y."/>
            <person name="Zhao Y."/>
            <person name="Liu Y."/>
            <person name="Song Y."/>
            <person name="Tong Y."/>
            <person name="Lu Y."/>
            <person name="Yang J."/>
            <person name="Xu C."/>
            <person name="Jia M."/>
            <person name="Peters R.J."/>
            <person name="Huang L."/>
            <person name="Gao W."/>
        </authorList>
    </citation>
    <scope>NUCLEOTIDE SEQUENCE [LARGE SCALE GENOMIC DNA]</scope>
    <source>
        <strain evidence="7">cv. XIE 37</strain>
        <tissue evidence="6">Leaf</tissue>
    </source>
</reference>